<evidence type="ECO:0000313" key="1">
    <source>
        <dbReference type="EMBL" id="XBP69493.1"/>
    </source>
</evidence>
<reference evidence="1" key="1">
    <citation type="submission" date="2024-05" db="EMBL/GenBank/DDBJ databases">
        <authorList>
            <person name="Bunk B."/>
            <person name="Swiderski J."/>
            <person name="Sproer C."/>
            <person name="Thiel V."/>
        </authorList>
    </citation>
    <scope>NUCLEOTIDE SEQUENCE</scope>
    <source>
        <strain evidence="1">DSM 17735</strain>
    </source>
</reference>
<name>A0AAU7LR50_9BURK</name>
<proteinExistence type="predicted"/>
<dbReference type="InterPro" id="IPR037914">
    <property type="entry name" value="SpoVT-AbrB_sf"/>
</dbReference>
<gene>
    <name evidence="1" type="ORF">ABLV49_16605</name>
</gene>
<dbReference type="RefSeq" id="WP_349278146.1">
    <property type="nucleotide sequence ID" value="NZ_CBCSCU010000009.1"/>
</dbReference>
<evidence type="ECO:0008006" key="2">
    <source>
        <dbReference type="Google" id="ProtNLM"/>
    </source>
</evidence>
<organism evidence="1">
    <name type="scientific">Polaromonas hydrogenivorans</name>
    <dbReference type="NCBI Taxonomy" id="335476"/>
    <lineage>
        <taxon>Bacteria</taxon>
        <taxon>Pseudomonadati</taxon>
        <taxon>Pseudomonadota</taxon>
        <taxon>Betaproteobacteria</taxon>
        <taxon>Burkholderiales</taxon>
        <taxon>Comamonadaceae</taxon>
        <taxon>Polaromonas</taxon>
    </lineage>
</organism>
<dbReference type="EMBL" id="CP157675">
    <property type="protein sequence ID" value="XBP69493.1"/>
    <property type="molecule type" value="Genomic_DNA"/>
</dbReference>
<accession>A0AAU7LR50</accession>
<protein>
    <recommendedName>
        <fullName evidence="2">AbrB/MazE/SpoVT family DNA-binding domain-containing protein</fullName>
    </recommendedName>
</protein>
<dbReference type="Gene3D" id="2.10.260.10">
    <property type="match status" value="1"/>
</dbReference>
<sequence>MTTAAVFMSGNSQAVRLPKQFQLQSRRVHIERRGDEIVLRELPQTMAEFIAKLPVITDWPDAGDEGAAEPIQAW</sequence>
<dbReference type="SUPFAM" id="SSF89447">
    <property type="entry name" value="AbrB/MazE/MraZ-like"/>
    <property type="match status" value="1"/>
</dbReference>
<dbReference type="AlphaFoldDB" id="A0AAU7LR50"/>